<name>A0A637XLA1_SALNE</name>
<protein>
    <submittedName>
        <fullName evidence="1">Uncharacterized protein</fullName>
    </submittedName>
</protein>
<dbReference type="AlphaFoldDB" id="A0A637XLA1"/>
<reference evidence="1" key="2">
    <citation type="submission" date="2018-07" db="EMBL/GenBank/DDBJ databases">
        <authorList>
            <consortium name="NCBI Pathogen Detection Project"/>
        </authorList>
    </citation>
    <scope>NUCLEOTIDE SEQUENCE</scope>
    <source>
        <strain evidence="1">09-3171</strain>
    </source>
</reference>
<proteinExistence type="predicted"/>
<accession>A0A637XLA1</accession>
<sequence>MGDEIGDTYQYVPATPGIGDSIISLYLSPEYRLLCPSGMTGWQYTARQSKKLTSIWSAMSEERTLLPTSAIAVYEIVLTVFPG</sequence>
<gene>
    <name evidence="1" type="ORF">G9260_003118</name>
</gene>
<organism evidence="1">
    <name type="scientific">Salmonella newport</name>
    <dbReference type="NCBI Taxonomy" id="108619"/>
    <lineage>
        <taxon>Bacteria</taxon>
        <taxon>Pseudomonadati</taxon>
        <taxon>Pseudomonadota</taxon>
        <taxon>Gammaproteobacteria</taxon>
        <taxon>Enterobacterales</taxon>
        <taxon>Enterobacteriaceae</taxon>
        <taxon>Salmonella</taxon>
    </lineage>
</organism>
<reference evidence="1" key="1">
    <citation type="journal article" date="2018" name="Genome Biol.">
        <title>SKESA: strategic k-mer extension for scrupulous assemblies.</title>
        <authorList>
            <person name="Souvorov A."/>
            <person name="Agarwala R."/>
            <person name="Lipman D.J."/>
        </authorList>
    </citation>
    <scope>NUCLEOTIDE SEQUENCE</scope>
    <source>
        <strain evidence="1">09-3171</strain>
    </source>
</reference>
<evidence type="ECO:0000313" key="1">
    <source>
        <dbReference type="EMBL" id="HAF7395074.1"/>
    </source>
</evidence>
<dbReference type="EMBL" id="DAAWDR010000037">
    <property type="protein sequence ID" value="HAF7395074.1"/>
    <property type="molecule type" value="Genomic_DNA"/>
</dbReference>
<comment type="caution">
    <text evidence="1">The sequence shown here is derived from an EMBL/GenBank/DDBJ whole genome shotgun (WGS) entry which is preliminary data.</text>
</comment>